<evidence type="ECO:0000313" key="2">
    <source>
        <dbReference type="EMBL" id="VVN76537.1"/>
    </source>
</evidence>
<dbReference type="AlphaFoldDB" id="A0A5E7AJ62"/>
<evidence type="ECO:0000313" key="3">
    <source>
        <dbReference type="Proteomes" id="UP000409037"/>
    </source>
</evidence>
<evidence type="ECO:0000256" key="1">
    <source>
        <dbReference type="SAM" id="SignalP"/>
    </source>
</evidence>
<sequence precursor="true">MPKNRTRLRPLMLLVPMLLLCACGMQPTDLQPLPVTAPVIPGLPDEAKQPPAPQWCFPTCSNGLMHERENWLRPMTVPE</sequence>
<dbReference type="PROSITE" id="PS51257">
    <property type="entry name" value="PROKAR_LIPOPROTEIN"/>
    <property type="match status" value="1"/>
</dbReference>
<proteinExistence type="predicted"/>
<reference evidence="2 3" key="1">
    <citation type="submission" date="2019-09" db="EMBL/GenBank/DDBJ databases">
        <authorList>
            <person name="Chandra G."/>
            <person name="Truman W A."/>
        </authorList>
    </citation>
    <scope>NUCLEOTIDE SEQUENCE [LARGE SCALE GENOMIC DNA]</scope>
    <source>
        <strain evidence="2">PS833</strain>
    </source>
</reference>
<dbReference type="Proteomes" id="UP000409037">
    <property type="component" value="Unassembled WGS sequence"/>
</dbReference>
<accession>A0A5E7AJ62</accession>
<dbReference type="EMBL" id="CABVHU010000001">
    <property type="protein sequence ID" value="VVN76537.1"/>
    <property type="molecule type" value="Genomic_DNA"/>
</dbReference>
<organism evidence="2 3">
    <name type="scientific">Pseudomonas fluorescens</name>
    <dbReference type="NCBI Taxonomy" id="294"/>
    <lineage>
        <taxon>Bacteria</taxon>
        <taxon>Pseudomonadati</taxon>
        <taxon>Pseudomonadota</taxon>
        <taxon>Gammaproteobacteria</taxon>
        <taxon>Pseudomonadales</taxon>
        <taxon>Pseudomonadaceae</taxon>
        <taxon>Pseudomonas</taxon>
    </lineage>
</organism>
<feature type="chain" id="PRO_5023076955" description="Lipoprotein" evidence="1">
    <location>
        <begin position="28"/>
        <end position="79"/>
    </location>
</feature>
<evidence type="ECO:0008006" key="4">
    <source>
        <dbReference type="Google" id="ProtNLM"/>
    </source>
</evidence>
<gene>
    <name evidence="2" type="ORF">PS833_00772</name>
</gene>
<protein>
    <recommendedName>
        <fullName evidence="4">Lipoprotein</fullName>
    </recommendedName>
</protein>
<name>A0A5E7AJ62_PSEFL</name>
<feature type="signal peptide" evidence="1">
    <location>
        <begin position="1"/>
        <end position="27"/>
    </location>
</feature>
<keyword evidence="1" id="KW-0732">Signal</keyword>